<dbReference type="EC" id="3.1.1.47" evidence="1"/>
<sequence>MSTLKKVIWPQIILFGDSITQVTIWGHRALWVLKCDVVNRGLSGYNTRWAKIVLPRIVPISDAPIAAVTVFFGANDCAVEDKNPAQHVPLQEFTDNLKDIVKYLLSIGVSNDKIIFITPPPLQEAAWEKECLLKGDTSSPEFRLCSILVYCMLHSVVLENSITFHVSFQDLNISGSDTSLSMRHLQTFLSRQEPRAARASPGVHGQFKRYCQISAVYRSVQ</sequence>
<dbReference type="InterPro" id="IPR045136">
    <property type="entry name" value="Iah1-like"/>
</dbReference>
<proteinExistence type="predicted"/>
<feature type="domain" description="SGNH hydrolase-type esterase" evidence="5">
    <location>
        <begin position="14"/>
        <end position="128"/>
    </location>
</feature>
<keyword evidence="7" id="KW-1185">Reference proteome</keyword>
<evidence type="ECO:0000256" key="1">
    <source>
        <dbReference type="ARBA" id="ARBA00013201"/>
    </source>
</evidence>
<dbReference type="SUPFAM" id="SSF52266">
    <property type="entry name" value="SGNH hydrolase"/>
    <property type="match status" value="1"/>
</dbReference>
<dbReference type="PANTHER" id="PTHR14209">
    <property type="entry name" value="ISOAMYL ACETATE-HYDROLYZING ESTERASE 1"/>
    <property type="match status" value="1"/>
</dbReference>
<evidence type="ECO:0000256" key="3">
    <source>
        <dbReference type="ARBA" id="ARBA00035804"/>
    </source>
</evidence>
<organism evidence="6 7">
    <name type="scientific">Sinocyclocheilus rhinocerous</name>
    <dbReference type="NCBI Taxonomy" id="307959"/>
    <lineage>
        <taxon>Eukaryota</taxon>
        <taxon>Metazoa</taxon>
        <taxon>Chordata</taxon>
        <taxon>Craniata</taxon>
        <taxon>Vertebrata</taxon>
        <taxon>Euteleostomi</taxon>
        <taxon>Actinopterygii</taxon>
        <taxon>Neopterygii</taxon>
        <taxon>Teleostei</taxon>
        <taxon>Ostariophysi</taxon>
        <taxon>Cypriniformes</taxon>
        <taxon>Cyprinidae</taxon>
        <taxon>Cyprininae</taxon>
        <taxon>Sinocyclocheilus</taxon>
    </lineage>
</organism>
<comment type="catalytic activity">
    <reaction evidence="2">
        <text>1-O-hexadecyl-2-acetyl-sn-glycero-3-phosphocholine + H2O = 1-O-hexadecyl-sn-glycero-3-phosphocholine + acetate + H(+)</text>
        <dbReference type="Rhea" id="RHEA:40479"/>
        <dbReference type="ChEBI" id="CHEBI:15377"/>
        <dbReference type="ChEBI" id="CHEBI:15378"/>
        <dbReference type="ChEBI" id="CHEBI:30089"/>
        <dbReference type="ChEBI" id="CHEBI:44811"/>
        <dbReference type="ChEBI" id="CHEBI:64496"/>
    </reaction>
    <physiologicalReaction direction="left-to-right" evidence="2">
        <dbReference type="Rhea" id="RHEA:40480"/>
    </physiologicalReaction>
</comment>
<dbReference type="PANTHER" id="PTHR14209:SF19">
    <property type="entry name" value="ISOAMYL ACETATE-HYDROLYZING ESTERASE 1 HOMOLOG"/>
    <property type="match status" value="1"/>
</dbReference>
<evidence type="ECO:0000259" key="5">
    <source>
        <dbReference type="Pfam" id="PF13472"/>
    </source>
</evidence>
<dbReference type="Proteomes" id="UP000472270">
    <property type="component" value="Unassembled WGS sequence"/>
</dbReference>
<reference evidence="6" key="2">
    <citation type="submission" date="2025-09" db="UniProtKB">
        <authorList>
            <consortium name="Ensembl"/>
        </authorList>
    </citation>
    <scope>IDENTIFICATION</scope>
</reference>
<accession>A0A673L453</accession>
<dbReference type="InterPro" id="IPR013830">
    <property type="entry name" value="SGNH_hydro"/>
</dbReference>
<dbReference type="AlphaFoldDB" id="A0A673L453"/>
<evidence type="ECO:0000313" key="7">
    <source>
        <dbReference type="Proteomes" id="UP000472270"/>
    </source>
</evidence>
<evidence type="ECO:0000313" key="6">
    <source>
        <dbReference type="Ensembl" id="ENSSRHP00000070709.1"/>
    </source>
</evidence>
<name>A0A673L453_9TELE</name>
<evidence type="ECO:0000256" key="2">
    <source>
        <dbReference type="ARBA" id="ARBA00023721"/>
    </source>
</evidence>
<dbReference type="Gene3D" id="3.40.50.1110">
    <property type="entry name" value="SGNH hydrolase"/>
    <property type="match status" value="1"/>
</dbReference>
<comment type="catalytic activity">
    <reaction evidence="3">
        <text>1-O-hexadecyl-2-acetyl-sn-glycero-3-phosphate + H2O = 1-O-hexadecyl-sn-glycero-3-phosphate + acetate + H(+)</text>
        <dbReference type="Rhea" id="RHEA:41704"/>
        <dbReference type="ChEBI" id="CHEBI:15377"/>
        <dbReference type="ChEBI" id="CHEBI:15378"/>
        <dbReference type="ChEBI" id="CHEBI:30089"/>
        <dbReference type="ChEBI" id="CHEBI:77580"/>
        <dbReference type="ChEBI" id="CHEBI:78385"/>
    </reaction>
    <physiologicalReaction direction="left-to-right" evidence="3">
        <dbReference type="Rhea" id="RHEA:41705"/>
    </physiologicalReaction>
</comment>
<protein>
    <recommendedName>
        <fullName evidence="1">1-alkyl-2-acetylglycerophosphocholine esterase</fullName>
        <ecNumber evidence="1">3.1.1.47</ecNumber>
    </recommendedName>
</protein>
<dbReference type="InterPro" id="IPR036514">
    <property type="entry name" value="SGNH_hydro_sf"/>
</dbReference>
<dbReference type="Pfam" id="PF13472">
    <property type="entry name" value="Lipase_GDSL_2"/>
    <property type="match status" value="1"/>
</dbReference>
<evidence type="ECO:0000256" key="4">
    <source>
        <dbReference type="ARBA" id="ARBA00048078"/>
    </source>
</evidence>
<dbReference type="GO" id="GO:0003847">
    <property type="term" value="F:1-alkyl-2-acetylglycerophosphocholine esterase activity"/>
    <property type="evidence" value="ECO:0007669"/>
    <property type="project" value="UniProtKB-EC"/>
</dbReference>
<dbReference type="Ensembl" id="ENSSRHT00000072635.1">
    <property type="protein sequence ID" value="ENSSRHP00000070709.1"/>
    <property type="gene ID" value="ENSSRHG00000035165.1"/>
</dbReference>
<comment type="catalytic activity">
    <reaction evidence="4">
        <text>a 1-O-alkyl-2-acetyl-sn-glycero-3-phosphocholine + H2O = a 1-O-alkyl-sn-glycero-3-phosphocholine + acetate + H(+)</text>
        <dbReference type="Rhea" id="RHEA:17777"/>
        <dbReference type="ChEBI" id="CHEBI:15377"/>
        <dbReference type="ChEBI" id="CHEBI:15378"/>
        <dbReference type="ChEBI" id="CHEBI:30089"/>
        <dbReference type="ChEBI" id="CHEBI:30909"/>
        <dbReference type="ChEBI" id="CHEBI:36707"/>
        <dbReference type="EC" id="3.1.1.47"/>
    </reaction>
    <physiologicalReaction direction="left-to-right" evidence="4">
        <dbReference type="Rhea" id="RHEA:17778"/>
    </physiologicalReaction>
</comment>
<reference evidence="6" key="1">
    <citation type="submission" date="2025-08" db="UniProtKB">
        <authorList>
            <consortium name="Ensembl"/>
        </authorList>
    </citation>
    <scope>IDENTIFICATION</scope>
</reference>